<comment type="subcellular location">
    <subcellularLocation>
        <location evidence="1">Nucleus</location>
    </subcellularLocation>
</comment>
<feature type="region of interest" description="Disordered" evidence="3">
    <location>
        <begin position="129"/>
        <end position="167"/>
    </location>
</feature>
<dbReference type="PANTHER" id="PTHR40621">
    <property type="entry name" value="TRANSCRIPTION FACTOR KAPC-RELATED"/>
    <property type="match status" value="1"/>
</dbReference>
<evidence type="ECO:0000313" key="6">
    <source>
        <dbReference type="Proteomes" id="UP000240883"/>
    </source>
</evidence>
<dbReference type="Gene3D" id="1.10.238.100">
    <property type="entry name" value="YAP1 redox domain. Chain B"/>
    <property type="match status" value="1"/>
</dbReference>
<name>A0A2T2NET1_CORCC</name>
<evidence type="ECO:0000313" key="5">
    <source>
        <dbReference type="EMBL" id="PSN63756.1"/>
    </source>
</evidence>
<evidence type="ECO:0000256" key="2">
    <source>
        <dbReference type="ARBA" id="ARBA00023242"/>
    </source>
</evidence>
<dbReference type="EMBL" id="KZ678139">
    <property type="protein sequence ID" value="PSN63756.1"/>
    <property type="molecule type" value="Genomic_DNA"/>
</dbReference>
<evidence type="ECO:0000256" key="1">
    <source>
        <dbReference type="ARBA" id="ARBA00004123"/>
    </source>
</evidence>
<reference evidence="5 6" key="1">
    <citation type="journal article" date="2018" name="Front. Microbiol.">
        <title>Genome-Wide Analysis of Corynespora cassiicola Leaf Fall Disease Putative Effectors.</title>
        <authorList>
            <person name="Lopez D."/>
            <person name="Ribeiro S."/>
            <person name="Label P."/>
            <person name="Fumanal B."/>
            <person name="Venisse J.S."/>
            <person name="Kohler A."/>
            <person name="de Oliveira R.R."/>
            <person name="Labutti K."/>
            <person name="Lipzen A."/>
            <person name="Lail K."/>
            <person name="Bauer D."/>
            <person name="Ohm R.A."/>
            <person name="Barry K.W."/>
            <person name="Spatafora J."/>
            <person name="Grigoriev I.V."/>
            <person name="Martin F.M."/>
            <person name="Pujade-Renaud V."/>
        </authorList>
    </citation>
    <scope>NUCLEOTIDE SEQUENCE [LARGE SCALE GENOMIC DNA]</scope>
    <source>
        <strain evidence="5 6">Philippines</strain>
    </source>
</reference>
<evidence type="ECO:0000256" key="3">
    <source>
        <dbReference type="SAM" id="MobiDB-lite"/>
    </source>
</evidence>
<keyword evidence="6" id="KW-1185">Reference proteome</keyword>
<proteinExistence type="predicted"/>
<dbReference type="InterPro" id="IPR050936">
    <property type="entry name" value="AP-1-like"/>
</dbReference>
<accession>A0A2T2NET1</accession>
<feature type="compositionally biased region" description="Polar residues" evidence="3">
    <location>
        <begin position="151"/>
        <end position="162"/>
    </location>
</feature>
<dbReference type="Gene3D" id="1.20.5.170">
    <property type="match status" value="1"/>
</dbReference>
<dbReference type="InterPro" id="IPR004827">
    <property type="entry name" value="bZIP"/>
</dbReference>
<gene>
    <name evidence="5" type="ORF">BS50DRAFT_590771</name>
</gene>
<organism evidence="5 6">
    <name type="scientific">Corynespora cassiicola Philippines</name>
    <dbReference type="NCBI Taxonomy" id="1448308"/>
    <lineage>
        <taxon>Eukaryota</taxon>
        <taxon>Fungi</taxon>
        <taxon>Dikarya</taxon>
        <taxon>Ascomycota</taxon>
        <taxon>Pezizomycotina</taxon>
        <taxon>Dothideomycetes</taxon>
        <taxon>Pleosporomycetidae</taxon>
        <taxon>Pleosporales</taxon>
        <taxon>Corynesporascaceae</taxon>
        <taxon>Corynespora</taxon>
    </lineage>
</organism>
<dbReference type="GO" id="GO:0090575">
    <property type="term" value="C:RNA polymerase II transcription regulator complex"/>
    <property type="evidence" value="ECO:0007669"/>
    <property type="project" value="TreeGrafter"/>
</dbReference>
<dbReference type="PANTHER" id="PTHR40621:SF6">
    <property type="entry name" value="AP-1-LIKE TRANSCRIPTION FACTOR YAP1-RELATED"/>
    <property type="match status" value="1"/>
</dbReference>
<protein>
    <recommendedName>
        <fullName evidence="4">BZIP domain-containing protein</fullName>
    </recommendedName>
</protein>
<evidence type="ECO:0000259" key="4">
    <source>
        <dbReference type="PROSITE" id="PS50217"/>
    </source>
</evidence>
<dbReference type="AlphaFoldDB" id="A0A2T2NET1"/>
<dbReference type="OrthoDB" id="2590011at2759"/>
<dbReference type="PROSITE" id="PS50217">
    <property type="entry name" value="BZIP"/>
    <property type="match status" value="1"/>
</dbReference>
<dbReference type="SUPFAM" id="SSF57959">
    <property type="entry name" value="Leucine zipper domain"/>
    <property type="match status" value="1"/>
</dbReference>
<dbReference type="Proteomes" id="UP000240883">
    <property type="component" value="Unassembled WGS sequence"/>
</dbReference>
<keyword evidence="2" id="KW-0539">Nucleus</keyword>
<dbReference type="GO" id="GO:0001228">
    <property type="term" value="F:DNA-binding transcription activator activity, RNA polymerase II-specific"/>
    <property type="evidence" value="ECO:0007669"/>
    <property type="project" value="TreeGrafter"/>
</dbReference>
<feature type="region of interest" description="Disordered" evidence="3">
    <location>
        <begin position="1"/>
        <end position="51"/>
    </location>
</feature>
<dbReference type="GO" id="GO:0000976">
    <property type="term" value="F:transcription cis-regulatory region binding"/>
    <property type="evidence" value="ECO:0007669"/>
    <property type="project" value="InterPro"/>
</dbReference>
<dbReference type="CDD" id="cd14688">
    <property type="entry name" value="bZIP_YAP"/>
    <property type="match status" value="1"/>
</dbReference>
<feature type="compositionally biased region" description="Basic and acidic residues" evidence="3">
    <location>
        <begin position="24"/>
        <end position="40"/>
    </location>
</feature>
<feature type="compositionally biased region" description="Polar residues" evidence="3">
    <location>
        <begin position="1"/>
        <end position="11"/>
    </location>
</feature>
<feature type="domain" description="BZIP" evidence="4">
    <location>
        <begin position="29"/>
        <end position="92"/>
    </location>
</feature>
<dbReference type="STRING" id="1448308.A0A2T2NET1"/>
<dbReference type="InterPro" id="IPR046347">
    <property type="entry name" value="bZIP_sf"/>
</dbReference>
<sequence length="362" mass="40857">MKNFTFRQYRSSPKEDSNPSGGEVQDKDNAAYLKRREQVRRAQRTHRERKENYIKSLENELLQLRTNEARILQETRGLYSELARLKRLLDMHGIKYGNSSEITPNNQPANLPSPPGASSIGILVNPHHHHQQLHMSNPQRPAGENFWLSESDGSTSAKSTPNKDLKKKRSFWRGKSRTENILQDDQDFGQSTPTTRDASSIIASTSKLNIKDVDHTSIGMEFVLSLEAPCLHHTQGSPKDPYQPTGHALTTTAPLLFQAPGQPIDTKSSTNTRWEVPNLGLENLLSLSTHFDLTDEITPVQAWHYIRSHPDFENINVSGLRKLTEDMLKHVKCHGFGAVVETDIFGNLLRGLFPKAAFDFGF</sequence>